<comment type="caution">
    <text evidence="1">The sequence shown here is derived from an EMBL/GenBank/DDBJ whole genome shotgun (WGS) entry which is preliminary data.</text>
</comment>
<accession>A0A6C1U447</accession>
<dbReference type="EMBL" id="RXIR01000003">
    <property type="protein sequence ID" value="TVS29821.1"/>
    <property type="molecule type" value="Genomic_DNA"/>
</dbReference>
<evidence type="ECO:0000313" key="1">
    <source>
        <dbReference type="EMBL" id="TVS29821.1"/>
    </source>
</evidence>
<protein>
    <submittedName>
        <fullName evidence="1">Uncharacterized protein</fullName>
    </submittedName>
</protein>
<dbReference type="AlphaFoldDB" id="A0A6C1U447"/>
<proteinExistence type="predicted"/>
<name>A0A6C1U447_9CORY</name>
<reference evidence="1 2" key="1">
    <citation type="submission" date="2018-12" db="EMBL/GenBank/DDBJ databases">
        <title>Corynebacterium sanguinis sp. nov., a clinically-associated and environmental corynebacterium.</title>
        <authorList>
            <person name="Gonzales-Siles L."/>
            <person name="Jaen-Luchoro D."/>
            <person name="Cardew S."/>
            <person name="Inganas E."/>
            <person name="Ohlen M."/>
            <person name="Jensie-Markopolous S."/>
            <person name="Pinyeiro-Iglesias B."/>
            <person name="Molin K."/>
            <person name="Skovbjerg S."/>
            <person name="Svensson-Stadler L."/>
            <person name="Funke G."/>
            <person name="Moore E.R.B."/>
        </authorList>
    </citation>
    <scope>NUCLEOTIDE SEQUENCE [LARGE SCALE GENOMIC DNA]</scope>
    <source>
        <strain evidence="1 2">58734</strain>
    </source>
</reference>
<dbReference type="RefSeq" id="WP_144772581.1">
    <property type="nucleotide sequence ID" value="NZ_RXIR01000003.1"/>
</dbReference>
<dbReference type="Proteomes" id="UP000336646">
    <property type="component" value="Unassembled WGS sequence"/>
</dbReference>
<evidence type="ECO:0000313" key="2">
    <source>
        <dbReference type="Proteomes" id="UP000336646"/>
    </source>
</evidence>
<sequence>MTRHFPTPRDLAGKQHAMDIIATVTDMHAQDNAEFEATFRDALDDVARIREEFPDASPVEAAILTLATVMLTPEQEDY</sequence>
<organism evidence="1 2">
    <name type="scientific">Corynebacterium sanguinis</name>
    <dbReference type="NCBI Taxonomy" id="2594913"/>
    <lineage>
        <taxon>Bacteria</taxon>
        <taxon>Bacillati</taxon>
        <taxon>Actinomycetota</taxon>
        <taxon>Actinomycetes</taxon>
        <taxon>Mycobacteriales</taxon>
        <taxon>Corynebacteriaceae</taxon>
        <taxon>Corynebacterium</taxon>
    </lineage>
</organism>
<gene>
    <name evidence="1" type="ORF">EKI59_02560</name>
</gene>